<dbReference type="RefSeq" id="WP_004109504.1">
    <property type="nucleotide sequence ID" value="NZ_ABFNOZ020000033.1"/>
</dbReference>
<reference evidence="1" key="4">
    <citation type="submission" date="2024-02" db="EMBL/GenBank/DDBJ databases">
        <authorList>
            <consortium name="Clinical and Environmental Microbiology Branch: Whole genome sequencing antimicrobial resistance pathogens in the healthcare setting"/>
        </authorList>
    </citation>
    <scope>NUCLEOTIDE SEQUENCE</scope>
    <source>
        <strain evidence="1">2023BB-00086</strain>
    </source>
</reference>
<dbReference type="Proteomes" id="UP000856143">
    <property type="component" value="Unassembled WGS sequence"/>
</dbReference>
<evidence type="ECO:0000313" key="2">
    <source>
        <dbReference type="EMBL" id="HAT1684347.1"/>
    </source>
</evidence>
<reference evidence="2" key="2">
    <citation type="submission" date="2020-11" db="EMBL/GenBank/DDBJ databases">
        <authorList>
            <consortium name="NCBI Pathogen Detection Project"/>
        </authorList>
    </citation>
    <scope>NUCLEOTIDE SEQUENCE</scope>
    <source>
        <strain evidence="2">R404</strain>
    </source>
</reference>
<evidence type="ECO:0000313" key="1">
    <source>
        <dbReference type="EMBL" id="EML7084597.1"/>
    </source>
</evidence>
<keyword evidence="4" id="KW-1185">Reference proteome</keyword>
<dbReference type="EMBL" id="DACSEO010000094">
    <property type="protein sequence ID" value="HAT1684347.1"/>
    <property type="molecule type" value="Genomic_DNA"/>
</dbReference>
<dbReference type="AlphaFoldDB" id="A0AAI9GUR1"/>
<gene>
    <name evidence="2" type="ORF">I8Y21_005131</name>
    <name evidence="3" type="ORF">J7S78_23620</name>
    <name evidence="1" type="ORF">RYF40_005099</name>
</gene>
<reference evidence="2" key="1">
    <citation type="journal article" date="2018" name="Genome Biol.">
        <title>SKESA: strategic k-mer extension for scrupulous assemblies.</title>
        <authorList>
            <person name="Souvorov A."/>
            <person name="Agarwala R."/>
            <person name="Lipman D.J."/>
        </authorList>
    </citation>
    <scope>NUCLEOTIDE SEQUENCE</scope>
    <source>
        <strain evidence="2">R404</strain>
    </source>
</reference>
<reference evidence="3 4" key="3">
    <citation type="submission" date="2021-03" db="EMBL/GenBank/DDBJ databases">
        <authorList>
            <person name="Stanton E."/>
        </authorList>
    </citation>
    <scope>NUCLEOTIDE SEQUENCE [LARGE SCALE GENOMIC DNA]</scope>
    <source>
        <strain evidence="3 4">2020EL-00037</strain>
    </source>
</reference>
<protein>
    <submittedName>
        <fullName evidence="1">Uncharacterized protein</fullName>
    </submittedName>
</protein>
<accession>A0AAI9GUR1</accession>
<name>A0AAI9GUR1_KLEOX</name>
<sequence length="105" mass="11555">MSIIKEVSAQVTGAGVNTAEWLQLMEAIVNDEDSGIRDAGMLTLQALQEKARGWLSQDDLILLLEGQRDIASIRASNEQIAMQTHLHSTLLRLFDVTLLALLGRI</sequence>
<comment type="caution">
    <text evidence="1">The sequence shown here is derived from an EMBL/GenBank/DDBJ whole genome shotgun (WGS) entry which is preliminary data.</text>
</comment>
<dbReference type="EMBL" id="ABNOCX020000015">
    <property type="protein sequence ID" value="EML7084597.1"/>
    <property type="molecule type" value="Genomic_DNA"/>
</dbReference>
<evidence type="ECO:0000313" key="4">
    <source>
        <dbReference type="Proteomes" id="UP000673434"/>
    </source>
</evidence>
<proteinExistence type="predicted"/>
<evidence type="ECO:0000313" key="3">
    <source>
        <dbReference type="EMBL" id="MBQ0602804.1"/>
    </source>
</evidence>
<organism evidence="1">
    <name type="scientific">Klebsiella oxytoca</name>
    <dbReference type="NCBI Taxonomy" id="571"/>
    <lineage>
        <taxon>Bacteria</taxon>
        <taxon>Pseudomonadati</taxon>
        <taxon>Pseudomonadota</taxon>
        <taxon>Gammaproteobacteria</taxon>
        <taxon>Enterobacterales</taxon>
        <taxon>Enterobacteriaceae</taxon>
        <taxon>Klebsiella/Raoultella group</taxon>
        <taxon>Klebsiella</taxon>
    </lineage>
</organism>
<dbReference type="Proteomes" id="UP000673434">
    <property type="component" value="Unassembled WGS sequence"/>
</dbReference>
<dbReference type="EMBL" id="JAGKON010000028">
    <property type="protein sequence ID" value="MBQ0602804.1"/>
    <property type="molecule type" value="Genomic_DNA"/>
</dbReference>
<dbReference type="GeneID" id="93287248"/>